<evidence type="ECO:0000256" key="1">
    <source>
        <dbReference type="SAM" id="Phobius"/>
    </source>
</evidence>
<dbReference type="RefSeq" id="WP_093978160.1">
    <property type="nucleotide sequence ID" value="NZ_CP022515.1"/>
</dbReference>
<protein>
    <submittedName>
        <fullName evidence="2">Uncharacterized protein</fullName>
    </submittedName>
</protein>
<keyword evidence="1" id="KW-0472">Membrane</keyword>
<proteinExistence type="predicted"/>
<sequence length="185" mass="20774">MNSDKHVKLGNWTAFISFLMGTLIFGMYFLSSNSDLLFVGYVFITIAVIFNLIVLMILMLRSSSDPTNRKKLLKTVGMILCNIPIMLIFIWFALIVIGNMRITFTNATQNKLTDIKILGCETEHIPELEPNESITVWVGITGDCSISLEYFENGILKTEIVAGYVTNGMGQKLKHQIDGIDKDIL</sequence>
<keyword evidence="1" id="KW-0812">Transmembrane</keyword>
<feature type="transmembrane region" description="Helical" evidence="1">
    <location>
        <begin position="72"/>
        <end position="97"/>
    </location>
</feature>
<feature type="transmembrane region" description="Helical" evidence="1">
    <location>
        <begin position="36"/>
        <end position="60"/>
    </location>
</feature>
<accession>A0A221UVL7</accession>
<dbReference type="AlphaFoldDB" id="A0A221UVL7"/>
<name>A0A221UVL7_9FLAO</name>
<keyword evidence="1" id="KW-1133">Transmembrane helix</keyword>
<dbReference type="Proteomes" id="UP000204551">
    <property type="component" value="Chromosome"/>
</dbReference>
<evidence type="ECO:0000313" key="2">
    <source>
        <dbReference type="EMBL" id="ASO05397.1"/>
    </source>
</evidence>
<evidence type="ECO:0000313" key="3">
    <source>
        <dbReference type="Proteomes" id="UP000204551"/>
    </source>
</evidence>
<organism evidence="2 3">
    <name type="scientific">Arenibacter algicola</name>
    <dbReference type="NCBI Taxonomy" id="616991"/>
    <lineage>
        <taxon>Bacteria</taxon>
        <taxon>Pseudomonadati</taxon>
        <taxon>Bacteroidota</taxon>
        <taxon>Flavobacteriia</taxon>
        <taxon>Flavobacteriales</taxon>
        <taxon>Flavobacteriaceae</taxon>
        <taxon>Arenibacter</taxon>
    </lineage>
</organism>
<dbReference type="KEGG" id="aalg:AREALGSMS7_01935"/>
<feature type="transmembrane region" description="Helical" evidence="1">
    <location>
        <begin position="12"/>
        <end position="30"/>
    </location>
</feature>
<dbReference type="EMBL" id="CP022515">
    <property type="protein sequence ID" value="ASO05397.1"/>
    <property type="molecule type" value="Genomic_DNA"/>
</dbReference>
<reference evidence="2 3" key="1">
    <citation type="submission" date="2017-07" db="EMBL/GenBank/DDBJ databases">
        <title>Genome Sequence of Arenibacter algicola Strain SMS7 Isolated from a culture of the Diatom Skeletonema marinoi.</title>
        <authorList>
            <person name="Topel M."/>
            <person name="Pinder M.I.M."/>
            <person name="Johansson O.N."/>
            <person name="Kourtchenko O."/>
            <person name="Godhe A."/>
            <person name="Clarke A.K."/>
        </authorList>
    </citation>
    <scope>NUCLEOTIDE SEQUENCE [LARGE SCALE GENOMIC DNA]</scope>
    <source>
        <strain evidence="2 3">SMS7</strain>
    </source>
</reference>
<gene>
    <name evidence="2" type="ORF">AREALGSMS7_01935</name>
</gene>